<keyword evidence="1" id="KW-0805">Transcription regulation</keyword>
<keyword evidence="2" id="KW-0238">DNA-binding</keyword>
<evidence type="ECO:0000313" key="5">
    <source>
        <dbReference type="EMBL" id="MFC0267550.1"/>
    </source>
</evidence>
<evidence type="ECO:0000313" key="6">
    <source>
        <dbReference type="Proteomes" id="UP001589814"/>
    </source>
</evidence>
<keyword evidence="6" id="KW-1185">Reference proteome</keyword>
<reference evidence="5 6" key="1">
    <citation type="submission" date="2024-09" db="EMBL/GenBank/DDBJ databases">
        <authorList>
            <person name="Sun Q."/>
            <person name="Mori K."/>
        </authorList>
    </citation>
    <scope>NUCLEOTIDE SEQUENCE [LARGE SCALE GENOMIC DNA]</scope>
    <source>
        <strain evidence="5 6">CCM 7415</strain>
    </source>
</reference>
<accession>A0ABV6G1V4</accession>
<feature type="domain" description="HTH gntR-type" evidence="4">
    <location>
        <begin position="7"/>
        <end position="74"/>
    </location>
</feature>
<gene>
    <name evidence="5" type="ORF">ACFFHW_05985</name>
</gene>
<organism evidence="5 6">
    <name type="scientific">Kushneria aurantia</name>
    <dbReference type="NCBI Taxonomy" id="504092"/>
    <lineage>
        <taxon>Bacteria</taxon>
        <taxon>Pseudomonadati</taxon>
        <taxon>Pseudomonadota</taxon>
        <taxon>Gammaproteobacteria</taxon>
        <taxon>Oceanospirillales</taxon>
        <taxon>Halomonadaceae</taxon>
        <taxon>Kushneria</taxon>
    </lineage>
</organism>
<dbReference type="SMART" id="SM00345">
    <property type="entry name" value="HTH_GNTR"/>
    <property type="match status" value="2"/>
</dbReference>
<dbReference type="EMBL" id="JBHLVX010000021">
    <property type="protein sequence ID" value="MFC0267550.1"/>
    <property type="molecule type" value="Genomic_DNA"/>
</dbReference>
<dbReference type="RefSeq" id="WP_019952911.1">
    <property type="nucleotide sequence ID" value="NZ_JBHLVX010000021.1"/>
</dbReference>
<dbReference type="InterPro" id="IPR036390">
    <property type="entry name" value="WH_DNA-bd_sf"/>
</dbReference>
<protein>
    <submittedName>
        <fullName evidence="5">FCD domain-containing protein</fullName>
    </submittedName>
</protein>
<dbReference type="SUPFAM" id="SSF46785">
    <property type="entry name" value="Winged helix' DNA-binding domain"/>
    <property type="match status" value="1"/>
</dbReference>
<dbReference type="PROSITE" id="PS50949">
    <property type="entry name" value="HTH_GNTR"/>
    <property type="match status" value="1"/>
</dbReference>
<dbReference type="InterPro" id="IPR036388">
    <property type="entry name" value="WH-like_DNA-bd_sf"/>
</dbReference>
<dbReference type="Gene3D" id="1.20.120.530">
    <property type="entry name" value="GntR ligand-binding domain-like"/>
    <property type="match status" value="1"/>
</dbReference>
<evidence type="ECO:0000256" key="3">
    <source>
        <dbReference type="ARBA" id="ARBA00023163"/>
    </source>
</evidence>
<dbReference type="InterPro" id="IPR000524">
    <property type="entry name" value="Tscrpt_reg_HTH_GntR"/>
</dbReference>
<dbReference type="InterPro" id="IPR008920">
    <property type="entry name" value="TF_FadR/GntR_C"/>
</dbReference>
<dbReference type="PANTHER" id="PTHR43537:SF24">
    <property type="entry name" value="GLUCONATE OPERON TRANSCRIPTIONAL REPRESSOR"/>
    <property type="match status" value="1"/>
</dbReference>
<dbReference type="SUPFAM" id="SSF48008">
    <property type="entry name" value="GntR ligand-binding domain-like"/>
    <property type="match status" value="1"/>
</dbReference>
<evidence type="ECO:0000259" key="4">
    <source>
        <dbReference type="PROSITE" id="PS50949"/>
    </source>
</evidence>
<dbReference type="PANTHER" id="PTHR43537">
    <property type="entry name" value="TRANSCRIPTIONAL REGULATOR, GNTR FAMILY"/>
    <property type="match status" value="1"/>
</dbReference>
<keyword evidence="3" id="KW-0804">Transcription</keyword>
<dbReference type="SMART" id="SM00895">
    <property type="entry name" value="FCD"/>
    <property type="match status" value="1"/>
</dbReference>
<evidence type="ECO:0000256" key="1">
    <source>
        <dbReference type="ARBA" id="ARBA00023015"/>
    </source>
</evidence>
<dbReference type="Gene3D" id="1.10.10.10">
    <property type="entry name" value="Winged helix-like DNA-binding domain superfamily/Winged helix DNA-binding domain"/>
    <property type="match status" value="1"/>
</dbReference>
<proteinExistence type="predicted"/>
<evidence type="ECO:0000256" key="2">
    <source>
        <dbReference type="ARBA" id="ARBA00023125"/>
    </source>
</evidence>
<comment type="caution">
    <text evidence="5">The sequence shown here is derived from an EMBL/GenBank/DDBJ whole genome shotgun (WGS) entry which is preliminary data.</text>
</comment>
<dbReference type="InterPro" id="IPR011711">
    <property type="entry name" value="GntR_C"/>
</dbReference>
<sequence length="297" mass="33536">MTGNYGSRRQAELAQRVLGYMDEHLLDPGDPLREQRLAEYLGVSRTPVRAALRLLEAHGVVRSVPHQGYVLERARGEVHSLTLALPPSPDEALYLAIVEDHVSGRLAKTVNQVDLLRRYSANAPAMRRVLTRMANEGLVERNPGQGWTFRTGLDTEEARIASYEYRSALEPQALLLPGFVIDMATLDALQTQHEQLLQPANTTSLPGPMLFRIDANFHETLVRASGNALFLQAIQSQNQQRRMLEYLGYTNRRRVTDWCQEHLSVIEALREGDRRLASRYLAHHLDHARHASTHLTG</sequence>
<dbReference type="Pfam" id="PF00392">
    <property type="entry name" value="GntR"/>
    <property type="match status" value="1"/>
</dbReference>
<name>A0ABV6G1V4_9GAMM</name>
<dbReference type="Proteomes" id="UP001589814">
    <property type="component" value="Unassembled WGS sequence"/>
</dbReference>
<dbReference type="Pfam" id="PF07729">
    <property type="entry name" value="FCD"/>
    <property type="match status" value="1"/>
</dbReference>